<feature type="transmembrane region" description="Helical" evidence="6">
    <location>
        <begin position="41"/>
        <end position="59"/>
    </location>
</feature>
<accession>A0A1I3SU65</accession>
<feature type="transmembrane region" description="Helical" evidence="6">
    <location>
        <begin position="66"/>
        <end position="99"/>
    </location>
</feature>
<dbReference type="GO" id="GO:0005886">
    <property type="term" value="C:plasma membrane"/>
    <property type="evidence" value="ECO:0007669"/>
    <property type="project" value="UniProtKB-SubCell"/>
</dbReference>
<keyword evidence="4 6" id="KW-1133">Transmembrane helix</keyword>
<evidence type="ECO:0000256" key="3">
    <source>
        <dbReference type="ARBA" id="ARBA00022692"/>
    </source>
</evidence>
<keyword evidence="5 6" id="KW-0472">Membrane</keyword>
<comment type="caution">
    <text evidence="6">Lacks conserved residue(s) required for the propagation of feature annotation.</text>
</comment>
<evidence type="ECO:0000256" key="1">
    <source>
        <dbReference type="ARBA" id="ARBA00004651"/>
    </source>
</evidence>
<evidence type="ECO:0000256" key="5">
    <source>
        <dbReference type="ARBA" id="ARBA00023136"/>
    </source>
</evidence>
<dbReference type="AlphaFoldDB" id="A0A1I3SU65"/>
<dbReference type="RefSeq" id="WP_091702676.1">
    <property type="nucleotide sequence ID" value="NZ_BMYN01000001.1"/>
</dbReference>
<keyword evidence="3 6" id="KW-0812">Transmembrane</keyword>
<dbReference type="Proteomes" id="UP000199445">
    <property type="component" value="Unassembled WGS sequence"/>
</dbReference>
<comment type="subcellular location">
    <subcellularLocation>
        <location evidence="1 6">Cell membrane</location>
        <topology evidence="1 6">Multi-pass membrane protein</topology>
    </subcellularLocation>
</comment>
<dbReference type="EMBL" id="FOSC01000004">
    <property type="protein sequence ID" value="SFJ61091.1"/>
    <property type="molecule type" value="Genomic_DNA"/>
</dbReference>
<evidence type="ECO:0000256" key="2">
    <source>
        <dbReference type="ARBA" id="ARBA00022475"/>
    </source>
</evidence>
<organism evidence="8 9">
    <name type="scientific">Marinobacter persicus</name>
    <dbReference type="NCBI Taxonomy" id="930118"/>
    <lineage>
        <taxon>Bacteria</taxon>
        <taxon>Pseudomonadati</taxon>
        <taxon>Pseudomonadota</taxon>
        <taxon>Gammaproteobacteria</taxon>
        <taxon>Pseudomonadales</taxon>
        <taxon>Marinobacteraceae</taxon>
        <taxon>Marinobacter</taxon>
    </lineage>
</organism>
<dbReference type="PANTHER" id="PTHR12677:SF59">
    <property type="entry name" value="GOLGI APPARATUS MEMBRANE PROTEIN TVP38-RELATED"/>
    <property type="match status" value="1"/>
</dbReference>
<dbReference type="Pfam" id="PF09335">
    <property type="entry name" value="VTT_dom"/>
    <property type="match status" value="1"/>
</dbReference>
<evidence type="ECO:0000256" key="4">
    <source>
        <dbReference type="ARBA" id="ARBA00022989"/>
    </source>
</evidence>
<comment type="similarity">
    <text evidence="6">Belongs to the TVP38/TMEM64 family.</text>
</comment>
<evidence type="ECO:0000313" key="8">
    <source>
        <dbReference type="EMBL" id="SFJ61091.1"/>
    </source>
</evidence>
<dbReference type="InterPro" id="IPR032816">
    <property type="entry name" value="VTT_dom"/>
</dbReference>
<evidence type="ECO:0000313" key="9">
    <source>
        <dbReference type="Proteomes" id="UP000199445"/>
    </source>
</evidence>
<reference evidence="8 9" key="1">
    <citation type="submission" date="2016-10" db="EMBL/GenBank/DDBJ databases">
        <authorList>
            <person name="de Groot N.N."/>
        </authorList>
    </citation>
    <scope>NUCLEOTIDE SEQUENCE [LARGE SCALE GENOMIC DNA]</scope>
    <source>
        <strain evidence="8 9">IBRC-M 10445</strain>
    </source>
</reference>
<keyword evidence="2 6" id="KW-1003">Cell membrane</keyword>
<evidence type="ECO:0000256" key="6">
    <source>
        <dbReference type="RuleBase" id="RU366058"/>
    </source>
</evidence>
<feature type="transmembrane region" description="Helical" evidence="6">
    <location>
        <begin position="155"/>
        <end position="180"/>
    </location>
</feature>
<dbReference type="InterPro" id="IPR015414">
    <property type="entry name" value="TMEM64"/>
</dbReference>
<evidence type="ECO:0000259" key="7">
    <source>
        <dbReference type="Pfam" id="PF09335"/>
    </source>
</evidence>
<feature type="domain" description="VTT" evidence="7">
    <location>
        <begin position="63"/>
        <end position="178"/>
    </location>
</feature>
<dbReference type="OrthoDB" id="7348996at2"/>
<proteinExistence type="inferred from homology"/>
<sequence>MLLVVRSLGFALLALTGYVAVEHGWLELISDQVQLASYLNHNGLSGLIMVCLAGGLFTGIGGPRQLLAFALGFALGGVQGVVTSTLAAAIGATGCFWVARWLLRDVLSTRFGHRMHSFNKLFHEQSLLKILMVRLLPVGSNLLTNLVAGCSSIRFLPFLAGSTLGYLPQMLVFALAGAGMGQANRYQLAVSALLFILASVIGAYLYQKQRNQSLAQPVSDPS</sequence>
<dbReference type="PANTHER" id="PTHR12677">
    <property type="entry name" value="GOLGI APPARATUS MEMBRANE PROTEIN TVP38-RELATED"/>
    <property type="match status" value="1"/>
</dbReference>
<gene>
    <name evidence="8" type="ORF">SAMN05216429_10455</name>
</gene>
<feature type="transmembrane region" description="Helical" evidence="6">
    <location>
        <begin position="186"/>
        <end position="206"/>
    </location>
</feature>
<protein>
    <recommendedName>
        <fullName evidence="6">TVP38/TMEM64 family membrane protein</fullName>
    </recommendedName>
</protein>
<keyword evidence="9" id="KW-1185">Reference proteome</keyword>
<name>A0A1I3SU65_9GAMM</name>